<keyword evidence="3" id="KW-1185">Reference proteome</keyword>
<proteinExistence type="predicted"/>
<dbReference type="PANTHER" id="PTHR31834">
    <property type="entry name" value="INITIATION-SPECIFIC ALPHA-1,6-MANNOSYLTRANSFERASE"/>
    <property type="match status" value="1"/>
</dbReference>
<dbReference type="GO" id="GO:0006487">
    <property type="term" value="P:protein N-linked glycosylation"/>
    <property type="evidence" value="ECO:0007669"/>
    <property type="project" value="TreeGrafter"/>
</dbReference>
<dbReference type="InterPro" id="IPR007577">
    <property type="entry name" value="GlycoTrfase_DXD_sugar-bd_CS"/>
</dbReference>
<dbReference type="EMBL" id="JAQMWT010000055">
    <property type="protein sequence ID" value="KAJ8612208.1"/>
    <property type="molecule type" value="Genomic_DNA"/>
</dbReference>
<name>A0AAD7UNK5_9STRA</name>
<dbReference type="AlphaFoldDB" id="A0AAD7UNK5"/>
<organism evidence="2 3">
    <name type="scientific">Chrysophaeum taylorii</name>
    <dbReference type="NCBI Taxonomy" id="2483200"/>
    <lineage>
        <taxon>Eukaryota</taxon>
        <taxon>Sar</taxon>
        <taxon>Stramenopiles</taxon>
        <taxon>Ochrophyta</taxon>
        <taxon>Pelagophyceae</taxon>
        <taxon>Pelagomonadales</taxon>
        <taxon>Pelagomonadaceae</taxon>
        <taxon>Chrysophaeum</taxon>
    </lineage>
</organism>
<sequence length="372" mass="41806">MGVLSKVTTLSVVGLAAAAAAAETTVKEELRAKVCPQSSLEIRYGSHVLPKTVFYTGKSDGHLRNLTYGPRGEWPDDYQYVFFDNEALDESMHQLAALLEDEIDGVYEAFSLLRPWAYKADLWRYCILWACGGVYVDSKLALAEPFDDFVWNVGFNPDDLDRDVSPQLYSCRDDLASDTMHPKSRVTCLWQGILVAERGSRALLQTIYFVVNKVRARWYPPYELTKMPWLFLTGPGAIALATQASPSWRDHIKLRCRMTYTPRTDGLTGLQNPHLVGDWNVMPGENVTVYDDNLTHASFIADAGLHETQRTNNYGKLFKTHLIYTDEERAQNMTWYLHTRARLPKAPSHRQLSGGDVVAADGDFAPSASQAS</sequence>
<dbReference type="Pfam" id="PF04488">
    <property type="entry name" value="Gly_transf_sug"/>
    <property type="match status" value="1"/>
</dbReference>
<evidence type="ECO:0000256" key="1">
    <source>
        <dbReference type="SAM" id="SignalP"/>
    </source>
</evidence>
<dbReference type="Gene3D" id="3.90.550.20">
    <property type="match status" value="1"/>
</dbReference>
<comment type="caution">
    <text evidence="2">The sequence shown here is derived from an EMBL/GenBank/DDBJ whole genome shotgun (WGS) entry which is preliminary data.</text>
</comment>
<feature type="signal peptide" evidence="1">
    <location>
        <begin position="1"/>
        <end position="22"/>
    </location>
</feature>
<gene>
    <name evidence="2" type="ORF">CTAYLR_002888</name>
</gene>
<evidence type="ECO:0000313" key="3">
    <source>
        <dbReference type="Proteomes" id="UP001230188"/>
    </source>
</evidence>
<reference evidence="2" key="1">
    <citation type="submission" date="2023-01" db="EMBL/GenBank/DDBJ databases">
        <title>Metagenome sequencing of chrysophaentin producing Chrysophaeum taylorii.</title>
        <authorList>
            <person name="Davison J."/>
            <person name="Bewley C."/>
        </authorList>
    </citation>
    <scope>NUCLEOTIDE SEQUENCE</scope>
    <source>
        <strain evidence="2">NIES-1699</strain>
    </source>
</reference>
<keyword evidence="1" id="KW-0732">Signal</keyword>
<dbReference type="SUPFAM" id="SSF53448">
    <property type="entry name" value="Nucleotide-diphospho-sugar transferases"/>
    <property type="match status" value="1"/>
</dbReference>
<protein>
    <submittedName>
        <fullName evidence="2">Uncharacterized protein</fullName>
    </submittedName>
</protein>
<feature type="chain" id="PRO_5042121044" evidence="1">
    <location>
        <begin position="23"/>
        <end position="372"/>
    </location>
</feature>
<dbReference type="Proteomes" id="UP001230188">
    <property type="component" value="Unassembled WGS sequence"/>
</dbReference>
<dbReference type="GO" id="GO:0000136">
    <property type="term" value="C:mannan polymerase complex"/>
    <property type="evidence" value="ECO:0007669"/>
    <property type="project" value="TreeGrafter"/>
</dbReference>
<dbReference type="InterPro" id="IPR029044">
    <property type="entry name" value="Nucleotide-diphossugar_trans"/>
</dbReference>
<evidence type="ECO:0000313" key="2">
    <source>
        <dbReference type="EMBL" id="KAJ8612208.1"/>
    </source>
</evidence>
<dbReference type="InterPro" id="IPR039367">
    <property type="entry name" value="Och1-like"/>
</dbReference>
<accession>A0AAD7UNK5</accession>
<dbReference type="PANTHER" id="PTHR31834:SF1">
    <property type="entry name" value="INITIATION-SPECIFIC ALPHA-1,6-MANNOSYLTRANSFERASE"/>
    <property type="match status" value="1"/>
</dbReference>
<dbReference type="GO" id="GO:0000009">
    <property type="term" value="F:alpha-1,6-mannosyltransferase activity"/>
    <property type="evidence" value="ECO:0007669"/>
    <property type="project" value="InterPro"/>
</dbReference>